<evidence type="ECO:0000256" key="9">
    <source>
        <dbReference type="HAMAP-Rule" id="MF_00158"/>
    </source>
</evidence>
<keyword evidence="11" id="KW-1185">Reference proteome</keyword>
<dbReference type="PANTHER" id="PTHR21299">
    <property type="entry name" value="CYTIDYLATE KINASE/PANTOATE-BETA-ALANINE LIGASE"/>
    <property type="match status" value="1"/>
</dbReference>
<organism evidence="10 11">
    <name type="scientific">Gottfriedia solisilvae</name>
    <dbReference type="NCBI Taxonomy" id="1516104"/>
    <lineage>
        <taxon>Bacteria</taxon>
        <taxon>Bacillati</taxon>
        <taxon>Bacillota</taxon>
        <taxon>Bacilli</taxon>
        <taxon>Bacillales</taxon>
        <taxon>Bacillaceae</taxon>
        <taxon>Gottfriedia</taxon>
    </lineage>
</organism>
<reference evidence="11" key="1">
    <citation type="journal article" date="2019" name="Int. J. Syst. Evol. Microbiol.">
        <title>The Global Catalogue of Microorganisms (GCM) 10K type strain sequencing project: providing services to taxonomists for standard genome sequencing and annotation.</title>
        <authorList>
            <consortium name="The Broad Institute Genomics Platform"/>
            <consortium name="The Broad Institute Genome Sequencing Center for Infectious Disease"/>
            <person name="Wu L."/>
            <person name="Ma J."/>
        </authorList>
    </citation>
    <scope>NUCLEOTIDE SEQUENCE [LARGE SCALE GENOMIC DNA]</scope>
    <source>
        <strain evidence="11">CGMCC 1.14993</strain>
    </source>
</reference>
<evidence type="ECO:0000256" key="6">
    <source>
        <dbReference type="ARBA" id="ARBA00022741"/>
    </source>
</evidence>
<dbReference type="Gene3D" id="3.40.50.620">
    <property type="entry name" value="HUPs"/>
    <property type="match status" value="1"/>
</dbReference>
<evidence type="ECO:0000313" key="11">
    <source>
        <dbReference type="Proteomes" id="UP000626244"/>
    </source>
</evidence>
<comment type="caution">
    <text evidence="10">The sequence shown here is derived from an EMBL/GenBank/DDBJ whole genome shotgun (WGS) entry which is preliminary data.</text>
</comment>
<dbReference type="InterPro" id="IPR004821">
    <property type="entry name" value="Cyt_trans-like"/>
</dbReference>
<feature type="binding site" evidence="9">
    <location>
        <begin position="29"/>
        <end position="36"/>
    </location>
    <ligand>
        <name>ATP</name>
        <dbReference type="ChEBI" id="CHEBI:30616"/>
    </ligand>
</feature>
<dbReference type="NCBIfam" id="TIGR00018">
    <property type="entry name" value="panC"/>
    <property type="match status" value="1"/>
</dbReference>
<feature type="active site" description="Proton donor" evidence="9">
    <location>
        <position position="36"/>
    </location>
</feature>
<dbReference type="OrthoDB" id="9773087at2"/>
<evidence type="ECO:0000256" key="4">
    <source>
        <dbReference type="ARBA" id="ARBA00022598"/>
    </source>
</evidence>
<evidence type="ECO:0000256" key="1">
    <source>
        <dbReference type="ARBA" id="ARBA00004990"/>
    </source>
</evidence>
<comment type="similarity">
    <text evidence="2 9">Belongs to the pantothenate synthetase family.</text>
</comment>
<feature type="binding site" evidence="9">
    <location>
        <position position="175"/>
    </location>
    <ligand>
        <name>ATP</name>
        <dbReference type="ChEBI" id="CHEBI:30616"/>
    </ligand>
</feature>
<evidence type="ECO:0000313" key="10">
    <source>
        <dbReference type="EMBL" id="GGI12293.1"/>
    </source>
</evidence>
<dbReference type="EC" id="6.3.2.1" evidence="9"/>
<dbReference type="Gene3D" id="3.30.1300.10">
    <property type="entry name" value="Pantoate-beta-alanine ligase, C-terminal domain"/>
    <property type="match status" value="1"/>
</dbReference>
<keyword evidence="4 9" id="KW-0436">Ligase</keyword>
<dbReference type="GO" id="GO:0015940">
    <property type="term" value="P:pantothenate biosynthetic process"/>
    <property type="evidence" value="ECO:0007669"/>
    <property type="project" value="UniProtKB-UniRule"/>
</dbReference>
<dbReference type="Pfam" id="PF02569">
    <property type="entry name" value="Pantoate_ligase"/>
    <property type="match status" value="1"/>
</dbReference>
<feature type="binding site" evidence="9">
    <location>
        <begin position="183"/>
        <end position="186"/>
    </location>
    <ligand>
        <name>ATP</name>
        <dbReference type="ChEBI" id="CHEBI:30616"/>
    </ligand>
</feature>
<gene>
    <name evidence="9 10" type="primary">panC</name>
    <name evidence="10" type="ORF">GCM10007380_12190</name>
</gene>
<comment type="subcellular location">
    <subcellularLocation>
        <location evidence="9">Cytoplasm</location>
    </subcellularLocation>
</comment>
<evidence type="ECO:0000256" key="3">
    <source>
        <dbReference type="ARBA" id="ARBA00022490"/>
    </source>
</evidence>
<keyword evidence="5 9" id="KW-0566">Pantothenate biosynthesis</keyword>
<dbReference type="Proteomes" id="UP000626244">
    <property type="component" value="Unassembled WGS sequence"/>
</dbReference>
<evidence type="ECO:0000256" key="7">
    <source>
        <dbReference type="ARBA" id="ARBA00022840"/>
    </source>
</evidence>
<dbReference type="HAMAP" id="MF_00158">
    <property type="entry name" value="PanC"/>
    <property type="match status" value="1"/>
</dbReference>
<feature type="binding site" evidence="9">
    <location>
        <begin position="146"/>
        <end position="149"/>
    </location>
    <ligand>
        <name>ATP</name>
        <dbReference type="ChEBI" id="CHEBI:30616"/>
    </ligand>
</feature>
<dbReference type="NCBIfam" id="TIGR00125">
    <property type="entry name" value="cyt_tran_rel"/>
    <property type="match status" value="1"/>
</dbReference>
<protein>
    <recommendedName>
        <fullName evidence="9">Pantothenate synthetase</fullName>
        <shortName evidence="9">PS</shortName>
        <ecNumber evidence="9">6.3.2.1</ecNumber>
    </recommendedName>
    <alternativeName>
        <fullName evidence="9">Pantoate--beta-alanine ligase</fullName>
    </alternativeName>
    <alternativeName>
        <fullName evidence="9">Pantoate-activating enzyme</fullName>
    </alternativeName>
</protein>
<dbReference type="FunFam" id="3.40.50.620:FF:000013">
    <property type="entry name" value="Pantothenate synthetase"/>
    <property type="match status" value="1"/>
</dbReference>
<keyword evidence="6 9" id="KW-0547">Nucleotide-binding</keyword>
<feature type="binding site" evidence="9">
    <location>
        <position position="152"/>
    </location>
    <ligand>
        <name>(R)-pantoate</name>
        <dbReference type="ChEBI" id="CHEBI:15980"/>
    </ligand>
</feature>
<dbReference type="UniPathway" id="UPA00028">
    <property type="reaction ID" value="UER00005"/>
</dbReference>
<comment type="subunit">
    <text evidence="9">Homodimer.</text>
</comment>
<name>A0A8J3AFJ1_9BACI</name>
<comment type="catalytic activity">
    <reaction evidence="8 9">
        <text>(R)-pantoate + beta-alanine + ATP = (R)-pantothenate + AMP + diphosphate + H(+)</text>
        <dbReference type="Rhea" id="RHEA:10912"/>
        <dbReference type="ChEBI" id="CHEBI:15378"/>
        <dbReference type="ChEBI" id="CHEBI:15980"/>
        <dbReference type="ChEBI" id="CHEBI:29032"/>
        <dbReference type="ChEBI" id="CHEBI:30616"/>
        <dbReference type="ChEBI" id="CHEBI:33019"/>
        <dbReference type="ChEBI" id="CHEBI:57966"/>
        <dbReference type="ChEBI" id="CHEBI:456215"/>
        <dbReference type="EC" id="6.3.2.1"/>
    </reaction>
</comment>
<comment type="function">
    <text evidence="9">Catalyzes the condensation of pantoate with beta-alanine in an ATP-dependent reaction via a pantoyl-adenylate intermediate.</text>
</comment>
<keyword evidence="7 9" id="KW-0067">ATP-binding</keyword>
<dbReference type="GO" id="GO:0005524">
    <property type="term" value="F:ATP binding"/>
    <property type="evidence" value="ECO:0007669"/>
    <property type="project" value="UniProtKB-KW"/>
</dbReference>
<sequence length="280" mass="31817">MKVFHKIKDLRDELKSHRINQTIGFVPTMGYLHEGHVTLLKEARRKNDIVVLSIFVNPTQFGPNEDFDQYPRDFERDEKIASNAGVDYLFYPTVDEMYPNELKSTMKVTKRVDVLCGEKRPGHFDGVALVVTKLFNIVGPDDVYFGLKDAQQVAVIEGLIEDYNIPVTLNAIPTVREEDGLAKSSRNIYLSEKERLEAPSLYKSLQKAIEDIKNGEHNVELLIEQIAQTIKTETSGTIDYINIYSYPNLEKIDTINGKIIIAIAVKFSNARLIDNIIVDI</sequence>
<dbReference type="CDD" id="cd00560">
    <property type="entry name" value="PanC"/>
    <property type="match status" value="1"/>
</dbReference>
<feature type="binding site" evidence="9">
    <location>
        <position position="60"/>
    </location>
    <ligand>
        <name>(R)-pantoate</name>
        <dbReference type="ChEBI" id="CHEBI:15980"/>
    </ligand>
</feature>
<dbReference type="EMBL" id="BMHB01000001">
    <property type="protein sequence ID" value="GGI12293.1"/>
    <property type="molecule type" value="Genomic_DNA"/>
</dbReference>
<proteinExistence type="inferred from homology"/>
<comment type="pathway">
    <text evidence="1 9">Cofactor biosynthesis; (R)-pantothenate biosynthesis; (R)-pantothenate from (R)-pantoate and beta-alanine: step 1/1.</text>
</comment>
<dbReference type="PANTHER" id="PTHR21299:SF1">
    <property type="entry name" value="PANTOATE--BETA-ALANINE LIGASE"/>
    <property type="match status" value="1"/>
</dbReference>
<dbReference type="GO" id="GO:0005829">
    <property type="term" value="C:cytosol"/>
    <property type="evidence" value="ECO:0007669"/>
    <property type="project" value="TreeGrafter"/>
</dbReference>
<accession>A0A8J3AFJ1</accession>
<evidence type="ECO:0000256" key="5">
    <source>
        <dbReference type="ARBA" id="ARBA00022655"/>
    </source>
</evidence>
<feature type="binding site" evidence="9">
    <location>
        <position position="60"/>
    </location>
    <ligand>
        <name>beta-alanine</name>
        <dbReference type="ChEBI" id="CHEBI:57966"/>
    </ligand>
</feature>
<dbReference type="GO" id="GO:0004592">
    <property type="term" value="F:pantoate-beta-alanine ligase activity"/>
    <property type="evidence" value="ECO:0007669"/>
    <property type="project" value="UniProtKB-UniRule"/>
</dbReference>
<dbReference type="FunFam" id="3.30.1300.10:FF:000001">
    <property type="entry name" value="Pantothenate synthetase"/>
    <property type="match status" value="1"/>
</dbReference>
<evidence type="ECO:0000256" key="8">
    <source>
        <dbReference type="ARBA" id="ARBA00048258"/>
    </source>
</evidence>
<dbReference type="InterPro" id="IPR014729">
    <property type="entry name" value="Rossmann-like_a/b/a_fold"/>
</dbReference>
<dbReference type="AlphaFoldDB" id="A0A8J3AFJ1"/>
<keyword evidence="3 9" id="KW-0963">Cytoplasm</keyword>
<evidence type="ECO:0000256" key="2">
    <source>
        <dbReference type="ARBA" id="ARBA00009256"/>
    </source>
</evidence>
<dbReference type="RefSeq" id="WP_087999430.1">
    <property type="nucleotide sequence ID" value="NZ_BMHB01000001.1"/>
</dbReference>
<comment type="miscellaneous">
    <text evidence="9">The reaction proceeds by a bi uni uni bi ping pong mechanism.</text>
</comment>
<dbReference type="SUPFAM" id="SSF52374">
    <property type="entry name" value="Nucleotidylyl transferase"/>
    <property type="match status" value="1"/>
</dbReference>
<dbReference type="InterPro" id="IPR003721">
    <property type="entry name" value="Pantoate_ligase"/>
</dbReference>
<dbReference type="InterPro" id="IPR042176">
    <property type="entry name" value="Pantoate_ligase_C"/>
</dbReference>